<dbReference type="Gene3D" id="1.20.1260.60">
    <property type="entry name" value="Vacuolar protein sorting-associated protein Ist1"/>
    <property type="match status" value="1"/>
</dbReference>
<dbReference type="AlphaFoldDB" id="A0A5N6PB34"/>
<dbReference type="InterPro" id="IPR042277">
    <property type="entry name" value="IST1-like"/>
</dbReference>
<keyword evidence="4" id="KW-1185">Reference proteome</keyword>
<accession>A0A5N6PB34</accession>
<evidence type="ECO:0000313" key="4">
    <source>
        <dbReference type="Proteomes" id="UP000326396"/>
    </source>
</evidence>
<organism evidence="3 4">
    <name type="scientific">Mikania micrantha</name>
    <name type="common">bitter vine</name>
    <dbReference type="NCBI Taxonomy" id="192012"/>
    <lineage>
        <taxon>Eukaryota</taxon>
        <taxon>Viridiplantae</taxon>
        <taxon>Streptophyta</taxon>
        <taxon>Embryophyta</taxon>
        <taxon>Tracheophyta</taxon>
        <taxon>Spermatophyta</taxon>
        <taxon>Magnoliopsida</taxon>
        <taxon>eudicotyledons</taxon>
        <taxon>Gunneridae</taxon>
        <taxon>Pentapetalae</taxon>
        <taxon>asterids</taxon>
        <taxon>campanulids</taxon>
        <taxon>Asterales</taxon>
        <taxon>Asteraceae</taxon>
        <taxon>Asteroideae</taxon>
        <taxon>Heliantheae alliance</taxon>
        <taxon>Eupatorieae</taxon>
        <taxon>Mikania</taxon>
    </lineage>
</organism>
<evidence type="ECO:0000256" key="2">
    <source>
        <dbReference type="SAM" id="MobiDB-lite"/>
    </source>
</evidence>
<dbReference type="FunFam" id="1.20.1260.60:FF:000002">
    <property type="entry name" value="Vacuolar protein sorting-associated protein IST1"/>
    <property type="match status" value="1"/>
</dbReference>
<dbReference type="Proteomes" id="UP000326396">
    <property type="component" value="Linkage Group LG13"/>
</dbReference>
<evidence type="ECO:0000313" key="3">
    <source>
        <dbReference type="EMBL" id="KAD6118684.1"/>
    </source>
</evidence>
<dbReference type="GO" id="GO:0015031">
    <property type="term" value="P:protein transport"/>
    <property type="evidence" value="ECO:0007669"/>
    <property type="project" value="InterPro"/>
</dbReference>
<protein>
    <submittedName>
        <fullName evidence="3">Uncharacterized protein</fullName>
    </submittedName>
</protein>
<feature type="region of interest" description="Disordered" evidence="2">
    <location>
        <begin position="176"/>
        <end position="195"/>
    </location>
</feature>
<dbReference type="OrthoDB" id="29853at2759"/>
<feature type="region of interest" description="Disordered" evidence="2">
    <location>
        <begin position="232"/>
        <end position="276"/>
    </location>
</feature>
<reference evidence="3 4" key="1">
    <citation type="submission" date="2019-05" db="EMBL/GenBank/DDBJ databases">
        <title>Mikania micrantha, genome provides insights into the molecular mechanism of rapid growth.</title>
        <authorList>
            <person name="Liu B."/>
        </authorList>
    </citation>
    <scope>NUCLEOTIDE SEQUENCE [LARGE SCALE GENOMIC DNA]</scope>
    <source>
        <strain evidence="3">NLD-2019</strain>
        <tissue evidence="3">Leaf</tissue>
    </source>
</reference>
<comment type="caution">
    <text evidence="3">The sequence shown here is derived from an EMBL/GenBank/DDBJ whole genome shotgun (WGS) entry which is preliminary data.</text>
</comment>
<evidence type="ECO:0000256" key="1">
    <source>
        <dbReference type="ARBA" id="ARBA00005536"/>
    </source>
</evidence>
<feature type="region of interest" description="Disordered" evidence="2">
    <location>
        <begin position="201"/>
        <end position="220"/>
    </location>
</feature>
<proteinExistence type="inferred from homology"/>
<dbReference type="PANTHER" id="PTHR12161">
    <property type="entry name" value="IST1 FAMILY MEMBER"/>
    <property type="match status" value="1"/>
</dbReference>
<feature type="compositionally biased region" description="Low complexity" evidence="2">
    <location>
        <begin position="235"/>
        <end position="255"/>
    </location>
</feature>
<comment type="similarity">
    <text evidence="1">Belongs to the IST1 family.</text>
</comment>
<dbReference type="Pfam" id="PF03398">
    <property type="entry name" value="Ist1"/>
    <property type="match status" value="1"/>
</dbReference>
<feature type="region of interest" description="Disordered" evidence="2">
    <location>
        <begin position="329"/>
        <end position="355"/>
    </location>
</feature>
<gene>
    <name evidence="3" type="ORF">E3N88_09955</name>
</gene>
<sequence>MDLTLMRIEIIKRRRNAMQKHLRSDIAELLKIGHNSDAFRRVERLYLDQNRSLCYDFVARYCTLILDKLTIINDQRECPEECKEAVSSLTYAAAWFGDLPELRKLRALFFERYGNSIEPFVNKEFVDLLKPDRPTKDMKVGLMQEIAQGHGLDWDPESLDNELYIPYSSKRDWSEHAYNDQDKESHTSTRENGWMIKIQETTNDVRKKEKSNDDDDDDIVKQTENMRQRILDFLSRTPSLLSTNTSSEETSTSSDDSTKSRPFFNPITMTKKSDDVSKKANVEDWDDEKTIATTRRVRNRWWRKGGDALPLGKLHPAERLLNPIVEKEPKASKGRASVASFEPDSTENQPSVHVHPKLPDYDVIKAWTVGGGSWDEVMTGMVGGS</sequence>
<feature type="compositionally biased region" description="Basic and acidic residues" evidence="2">
    <location>
        <begin position="176"/>
        <end position="189"/>
    </location>
</feature>
<dbReference type="EMBL" id="SZYD01000005">
    <property type="protein sequence ID" value="KAD6118684.1"/>
    <property type="molecule type" value="Genomic_DNA"/>
</dbReference>
<name>A0A5N6PB34_9ASTR</name>
<dbReference type="PANTHER" id="PTHR12161:SF60">
    <property type="entry name" value="REGULATOR OF VPS4 ACTIVITY IN THE MVB PATHWAY PROTEIN"/>
    <property type="match status" value="1"/>
</dbReference>
<dbReference type="InterPro" id="IPR005061">
    <property type="entry name" value="Ist1"/>
</dbReference>